<evidence type="ECO:0000313" key="4">
    <source>
        <dbReference type="Proteomes" id="UP000231693"/>
    </source>
</evidence>
<accession>A0A2M9CYL7</accession>
<dbReference type="InterPro" id="IPR011008">
    <property type="entry name" value="Dimeric_a/b-barrel"/>
</dbReference>
<dbReference type="EMBL" id="PGFE01000001">
    <property type="protein sequence ID" value="PJJ77026.1"/>
    <property type="molecule type" value="Genomic_DNA"/>
</dbReference>
<dbReference type="AlphaFoldDB" id="A0A2M9CYL7"/>
<comment type="similarity">
    <text evidence="1">Belongs to the YciI family.</text>
</comment>
<comment type="caution">
    <text evidence="3">The sequence shown here is derived from an EMBL/GenBank/DDBJ whole genome shotgun (WGS) entry which is preliminary data.</text>
</comment>
<organism evidence="3 4">
    <name type="scientific">Sediminihabitans luteus</name>
    <dbReference type="NCBI Taxonomy" id="1138585"/>
    <lineage>
        <taxon>Bacteria</taxon>
        <taxon>Bacillati</taxon>
        <taxon>Actinomycetota</taxon>
        <taxon>Actinomycetes</taxon>
        <taxon>Micrococcales</taxon>
        <taxon>Cellulomonadaceae</taxon>
        <taxon>Sediminihabitans</taxon>
    </lineage>
</organism>
<dbReference type="RefSeq" id="WP_157802442.1">
    <property type="nucleotide sequence ID" value="NZ_BOOX01000009.1"/>
</dbReference>
<dbReference type="Pfam" id="PF03795">
    <property type="entry name" value="YCII"/>
    <property type="match status" value="1"/>
</dbReference>
<feature type="domain" description="YCII-related" evidence="2">
    <location>
        <begin position="17"/>
        <end position="99"/>
    </location>
</feature>
<evidence type="ECO:0000256" key="1">
    <source>
        <dbReference type="ARBA" id="ARBA00007689"/>
    </source>
</evidence>
<sequence>MTSEKAGSGIAWAALVHTPGPTAAGPMFQDSRFPHHVAFLRSLDEAGWLVAAGSFSDADGEGMTVVRFPESVGIDEVERLARADEAVVSGLLAVRVRPWRVVMVAE</sequence>
<protein>
    <submittedName>
        <fullName evidence="3">Uncharacterized protein YciI</fullName>
    </submittedName>
</protein>
<proteinExistence type="inferred from homology"/>
<dbReference type="SUPFAM" id="SSF54909">
    <property type="entry name" value="Dimeric alpha+beta barrel"/>
    <property type="match status" value="1"/>
</dbReference>
<keyword evidence="4" id="KW-1185">Reference proteome</keyword>
<reference evidence="3 4" key="1">
    <citation type="submission" date="2017-11" db="EMBL/GenBank/DDBJ databases">
        <title>Genomic Encyclopedia of Archaeal and Bacterial Type Strains, Phase II (KMG-II): From Individual Species to Whole Genera.</title>
        <authorList>
            <person name="Goeker M."/>
        </authorList>
    </citation>
    <scope>NUCLEOTIDE SEQUENCE [LARGE SCALE GENOMIC DNA]</scope>
    <source>
        <strain evidence="3 4">DSM 25478</strain>
    </source>
</reference>
<gene>
    <name evidence="3" type="ORF">CLV28_0238</name>
</gene>
<dbReference type="OrthoDB" id="268331at2"/>
<evidence type="ECO:0000259" key="2">
    <source>
        <dbReference type="Pfam" id="PF03795"/>
    </source>
</evidence>
<dbReference type="InterPro" id="IPR005545">
    <property type="entry name" value="YCII"/>
</dbReference>
<evidence type="ECO:0000313" key="3">
    <source>
        <dbReference type="EMBL" id="PJJ77026.1"/>
    </source>
</evidence>
<name>A0A2M9CYL7_9CELL</name>
<dbReference type="Proteomes" id="UP000231693">
    <property type="component" value="Unassembled WGS sequence"/>
</dbReference>
<dbReference type="Gene3D" id="3.30.70.1060">
    <property type="entry name" value="Dimeric alpha+beta barrel"/>
    <property type="match status" value="1"/>
</dbReference>